<dbReference type="FunFam" id="3.40.50.300:FF:000016">
    <property type="entry name" value="Oligopeptide ABC transporter ATP-binding component"/>
    <property type="match status" value="1"/>
</dbReference>
<proteinExistence type="inferred from homology"/>
<dbReference type="GO" id="GO:0015833">
    <property type="term" value="P:peptide transport"/>
    <property type="evidence" value="ECO:0007669"/>
    <property type="project" value="InterPro"/>
</dbReference>
<evidence type="ECO:0000256" key="1">
    <source>
        <dbReference type="ARBA" id="ARBA00005417"/>
    </source>
</evidence>
<dbReference type="GO" id="GO:0005524">
    <property type="term" value="F:ATP binding"/>
    <property type="evidence" value="ECO:0007669"/>
    <property type="project" value="UniProtKB-KW"/>
</dbReference>
<dbReference type="PROSITE" id="PS50893">
    <property type="entry name" value="ABC_TRANSPORTER_2"/>
    <property type="match status" value="1"/>
</dbReference>
<sequence>MTTQQTTHQVTAPIVDVRDLKVHFPMRRGLFGSQLVKAVDGVSFTIAPGETLGLAGESGSGKSTVARTLVRINRPTGGSIRLAGAETARLSGQELRAYRRRMQMVYQDPFDSLDPKLTAGDAIGEGLIVRGVPRARRKAEVETLLSRVNLPAALAGRYPGQLSGGQRQRVSIARALAVNPEVIVCDEAVAALDVSIRAQVLNLLKDIQADAGVSYLFISHDLSTLRFMADNIAIMYVGRLVEYGTRDEVFSRPSHPYTRALMAAVPDVANLGSPRAEALGGEPPSPANPPSGCAFHPRCPLTIDICRTHRPPLVRKASGQLAACHVVPDADSRAGDLADLSPVSAPEVTP</sequence>
<dbReference type="InterPro" id="IPR050319">
    <property type="entry name" value="ABC_transp_ATP-bind"/>
</dbReference>
<dbReference type="RefSeq" id="WP_145850731.1">
    <property type="nucleotide sequence ID" value="NZ_RPFW01000001.1"/>
</dbReference>
<keyword evidence="4 6" id="KW-0067">ATP-binding</keyword>
<dbReference type="NCBIfam" id="TIGR01727">
    <property type="entry name" value="oligo_HPY"/>
    <property type="match status" value="1"/>
</dbReference>
<protein>
    <submittedName>
        <fullName evidence="6">ABC transporter ATP-binding protein</fullName>
    </submittedName>
</protein>
<name>A0A6P2C443_9ACTN</name>
<reference evidence="6 7" key="1">
    <citation type="submission" date="2018-11" db="EMBL/GenBank/DDBJ databases">
        <title>Trebonia kvetii gen.nov., sp.nov., a novel acidophilic actinobacterium, and proposal of the new actinobacterial family Treboniaceae fam. nov.</title>
        <authorList>
            <person name="Rapoport D."/>
            <person name="Sagova-Mareckova M."/>
            <person name="Sedlacek I."/>
            <person name="Provaznik J."/>
            <person name="Kralova S."/>
            <person name="Pavlinic D."/>
            <person name="Benes V."/>
            <person name="Kopecky J."/>
        </authorList>
    </citation>
    <scope>NUCLEOTIDE SEQUENCE [LARGE SCALE GENOMIC DNA]</scope>
    <source>
        <strain evidence="6 7">15Tr583</strain>
    </source>
</reference>
<keyword evidence="7" id="KW-1185">Reference proteome</keyword>
<dbReference type="GO" id="GO:0016887">
    <property type="term" value="F:ATP hydrolysis activity"/>
    <property type="evidence" value="ECO:0007669"/>
    <property type="project" value="InterPro"/>
</dbReference>
<dbReference type="InterPro" id="IPR003593">
    <property type="entry name" value="AAA+_ATPase"/>
</dbReference>
<dbReference type="InterPro" id="IPR013563">
    <property type="entry name" value="Oligopep_ABC_C"/>
</dbReference>
<dbReference type="SMART" id="SM00382">
    <property type="entry name" value="AAA"/>
    <property type="match status" value="1"/>
</dbReference>
<dbReference type="GO" id="GO:0055085">
    <property type="term" value="P:transmembrane transport"/>
    <property type="evidence" value="ECO:0007669"/>
    <property type="project" value="UniProtKB-ARBA"/>
</dbReference>
<evidence type="ECO:0000256" key="2">
    <source>
        <dbReference type="ARBA" id="ARBA00022448"/>
    </source>
</evidence>
<dbReference type="OrthoDB" id="3504674at2"/>
<dbReference type="SUPFAM" id="SSF52540">
    <property type="entry name" value="P-loop containing nucleoside triphosphate hydrolases"/>
    <property type="match status" value="1"/>
</dbReference>
<dbReference type="Proteomes" id="UP000460272">
    <property type="component" value="Unassembled WGS sequence"/>
</dbReference>
<evidence type="ECO:0000259" key="5">
    <source>
        <dbReference type="PROSITE" id="PS50893"/>
    </source>
</evidence>
<accession>A0A6P2C443</accession>
<dbReference type="Gene3D" id="3.40.50.300">
    <property type="entry name" value="P-loop containing nucleotide triphosphate hydrolases"/>
    <property type="match status" value="1"/>
</dbReference>
<organism evidence="6 7">
    <name type="scientific">Trebonia kvetii</name>
    <dbReference type="NCBI Taxonomy" id="2480626"/>
    <lineage>
        <taxon>Bacteria</taxon>
        <taxon>Bacillati</taxon>
        <taxon>Actinomycetota</taxon>
        <taxon>Actinomycetes</taxon>
        <taxon>Streptosporangiales</taxon>
        <taxon>Treboniaceae</taxon>
        <taxon>Trebonia</taxon>
    </lineage>
</organism>
<keyword evidence="3" id="KW-0547">Nucleotide-binding</keyword>
<dbReference type="PANTHER" id="PTHR43776">
    <property type="entry name" value="TRANSPORT ATP-BINDING PROTEIN"/>
    <property type="match status" value="1"/>
</dbReference>
<gene>
    <name evidence="6" type="ORF">EAS64_00430</name>
</gene>
<dbReference type="InterPro" id="IPR027417">
    <property type="entry name" value="P-loop_NTPase"/>
</dbReference>
<dbReference type="AlphaFoldDB" id="A0A6P2C443"/>
<comment type="similarity">
    <text evidence="1">Belongs to the ABC transporter superfamily.</text>
</comment>
<dbReference type="Pfam" id="PF00005">
    <property type="entry name" value="ABC_tran"/>
    <property type="match status" value="1"/>
</dbReference>
<dbReference type="CDD" id="cd03257">
    <property type="entry name" value="ABC_NikE_OppD_transporters"/>
    <property type="match status" value="1"/>
</dbReference>
<dbReference type="InterPro" id="IPR003439">
    <property type="entry name" value="ABC_transporter-like_ATP-bd"/>
</dbReference>
<dbReference type="Pfam" id="PF08352">
    <property type="entry name" value="oligo_HPY"/>
    <property type="match status" value="1"/>
</dbReference>
<evidence type="ECO:0000313" key="7">
    <source>
        <dbReference type="Proteomes" id="UP000460272"/>
    </source>
</evidence>
<dbReference type="EMBL" id="RPFW01000001">
    <property type="protein sequence ID" value="TVZ05978.1"/>
    <property type="molecule type" value="Genomic_DNA"/>
</dbReference>
<evidence type="ECO:0000256" key="3">
    <source>
        <dbReference type="ARBA" id="ARBA00022741"/>
    </source>
</evidence>
<dbReference type="PROSITE" id="PS00211">
    <property type="entry name" value="ABC_TRANSPORTER_1"/>
    <property type="match status" value="1"/>
</dbReference>
<comment type="caution">
    <text evidence="6">The sequence shown here is derived from an EMBL/GenBank/DDBJ whole genome shotgun (WGS) entry which is preliminary data.</text>
</comment>
<evidence type="ECO:0000313" key="6">
    <source>
        <dbReference type="EMBL" id="TVZ05978.1"/>
    </source>
</evidence>
<dbReference type="InterPro" id="IPR017871">
    <property type="entry name" value="ABC_transporter-like_CS"/>
</dbReference>
<feature type="domain" description="ABC transporter" evidence="5">
    <location>
        <begin position="17"/>
        <end position="262"/>
    </location>
</feature>
<evidence type="ECO:0000256" key="4">
    <source>
        <dbReference type="ARBA" id="ARBA00022840"/>
    </source>
</evidence>
<dbReference type="PANTHER" id="PTHR43776:SF7">
    <property type="entry name" value="D,D-DIPEPTIDE TRANSPORT ATP-BINDING PROTEIN DDPF-RELATED"/>
    <property type="match status" value="1"/>
</dbReference>
<keyword evidence="2" id="KW-0813">Transport</keyword>